<gene>
    <name evidence="2" type="ORF">EFY79_00850</name>
</gene>
<feature type="domain" description="AbiTii" evidence="1">
    <location>
        <begin position="5"/>
        <end position="208"/>
    </location>
</feature>
<evidence type="ECO:0000313" key="2">
    <source>
        <dbReference type="EMBL" id="RNI39884.1"/>
    </source>
</evidence>
<organism evidence="2 3">
    <name type="scientific">Hanamia caeni</name>
    <dbReference type="NCBI Taxonomy" id="2294116"/>
    <lineage>
        <taxon>Bacteria</taxon>
        <taxon>Pseudomonadati</taxon>
        <taxon>Bacteroidota</taxon>
        <taxon>Chitinophagia</taxon>
        <taxon>Chitinophagales</taxon>
        <taxon>Chitinophagaceae</taxon>
        <taxon>Hanamia</taxon>
    </lineage>
</organism>
<evidence type="ECO:0000259" key="1">
    <source>
        <dbReference type="Pfam" id="PF18864"/>
    </source>
</evidence>
<dbReference type="RefSeq" id="WP_123118775.1">
    <property type="nucleotide sequence ID" value="NZ_RJJR01000001.1"/>
</dbReference>
<keyword evidence="3" id="KW-1185">Reference proteome</keyword>
<name>A0A3M9NQD2_9BACT</name>
<sequence length="326" mass="36803">MSENSILEEIIADLVDSDKSLVGPLTKLQYFAKRTKNVELLQYVLAELNGYKKHGTLPDYRITSALIHVDIQFGNVTNSGLEIPIEMLEENNRDAFRKFYLTDSVTVLEQMAIRKEDTNNESQYLVFNFPLTLIHLFQDAASRLYRNPYYRAKVVGVRMLGNWNIIPTALTSIRSRLLSFCMEIGDTFGYNLEIDSFNKSQTSNNEKIIHFMSTIINNNGDGNLINSGHNANIHSIITISEGNREQLNNKLRELGIDTTDIEELNEIIEEEKLPSVENKKLGNKSIDWITRVSGKALKGVGSIAKEVTSSLLANILMQYLGIPPIS</sequence>
<dbReference type="OrthoDB" id="766804at2"/>
<dbReference type="InterPro" id="IPR041304">
    <property type="entry name" value="AbiTii"/>
</dbReference>
<proteinExistence type="predicted"/>
<reference evidence="2 3" key="1">
    <citation type="submission" date="2018-11" db="EMBL/GenBank/DDBJ databases">
        <title>Draft genome sequence of Ferruginibacter sp. BO-59.</title>
        <authorList>
            <person name="Im W.T."/>
        </authorList>
    </citation>
    <scope>NUCLEOTIDE SEQUENCE [LARGE SCALE GENOMIC DNA]</scope>
    <source>
        <strain evidence="2 3">BO-59</strain>
    </source>
</reference>
<dbReference type="Proteomes" id="UP000267223">
    <property type="component" value="Unassembled WGS sequence"/>
</dbReference>
<accession>A0A3M9NQD2</accession>
<dbReference type="Pfam" id="PF18864">
    <property type="entry name" value="AbiTii"/>
    <property type="match status" value="1"/>
</dbReference>
<evidence type="ECO:0000313" key="3">
    <source>
        <dbReference type="Proteomes" id="UP000267223"/>
    </source>
</evidence>
<comment type="caution">
    <text evidence="2">The sequence shown here is derived from an EMBL/GenBank/DDBJ whole genome shotgun (WGS) entry which is preliminary data.</text>
</comment>
<dbReference type="AlphaFoldDB" id="A0A3M9NQD2"/>
<protein>
    <recommendedName>
        <fullName evidence="1">AbiTii domain-containing protein</fullName>
    </recommendedName>
</protein>
<dbReference type="EMBL" id="RJJR01000001">
    <property type="protein sequence ID" value="RNI39884.1"/>
    <property type="molecule type" value="Genomic_DNA"/>
</dbReference>